<gene>
    <name evidence="2" type="ORF">D9619_004062</name>
</gene>
<dbReference type="OrthoDB" id="3139399at2759"/>
<feature type="region of interest" description="Disordered" evidence="1">
    <location>
        <begin position="521"/>
        <end position="544"/>
    </location>
</feature>
<sequence length="544" mass="60810">MAHIDVQEYPFDAPAPNAVDNSPPTHHYRQPLLDTPRILVGLDSEEPHGCTQGKGQGSLKELRNAAKDCDATAMTPPIRRLPPELLTEIFLYCLPGTQFVQPHPSEAPLLLTQICSWWRCVCVSSPQIWSSLELVYRICETTSSLQDSKRNTEALVDLWLSRSGDYPLSLSLQEDALLVKRIQCLLNSDTMTSRLQHLKVMIPRRTYTAFLPETRYPKLLTAELNTPHGLVETLLKDISAVFSNSPELRSFIWTNNSFISSLIAVQWSSLSLLHLTTAISIQNCLDVLEASTNAVTIHIKDIYLDLVQPPSREIILPRLTTLVLASRVNITQVFECLTVPSLKVLMLTFPAWPHATMMNFMERCKFPLGNLDIFFPPITDVEMLEVLDKVQGTLTELTLQTESPTVTDHFLENLSFKAYPSPASARSEPFCRKLESIALYNCTACTPGGVARMVESRRYCSSLSSPPMVVPLRMVETLDTEPDLNSLVSLRRLGVQVVVYSEETGSVVDEDEPSLRIDELEDEQSTEEEIEGAGLIPQGQTITV</sequence>
<organism evidence="2 3">
    <name type="scientific">Psilocybe cf. subviscida</name>
    <dbReference type="NCBI Taxonomy" id="2480587"/>
    <lineage>
        <taxon>Eukaryota</taxon>
        <taxon>Fungi</taxon>
        <taxon>Dikarya</taxon>
        <taxon>Basidiomycota</taxon>
        <taxon>Agaricomycotina</taxon>
        <taxon>Agaricomycetes</taxon>
        <taxon>Agaricomycetidae</taxon>
        <taxon>Agaricales</taxon>
        <taxon>Agaricineae</taxon>
        <taxon>Strophariaceae</taxon>
        <taxon>Psilocybe</taxon>
    </lineage>
</organism>
<evidence type="ECO:0000313" key="3">
    <source>
        <dbReference type="Proteomes" id="UP000567179"/>
    </source>
</evidence>
<proteinExistence type="predicted"/>
<protein>
    <recommendedName>
        <fullName evidence="4">F-box domain-containing protein</fullName>
    </recommendedName>
</protein>
<dbReference type="EMBL" id="JAACJJ010000014">
    <property type="protein sequence ID" value="KAF5326720.1"/>
    <property type="molecule type" value="Genomic_DNA"/>
</dbReference>
<comment type="caution">
    <text evidence="2">The sequence shown here is derived from an EMBL/GenBank/DDBJ whole genome shotgun (WGS) entry which is preliminary data.</text>
</comment>
<evidence type="ECO:0000313" key="2">
    <source>
        <dbReference type="EMBL" id="KAF5326720.1"/>
    </source>
</evidence>
<dbReference type="AlphaFoldDB" id="A0A8H5BNM2"/>
<feature type="region of interest" description="Disordered" evidence="1">
    <location>
        <begin position="1"/>
        <end position="26"/>
    </location>
</feature>
<evidence type="ECO:0000256" key="1">
    <source>
        <dbReference type="SAM" id="MobiDB-lite"/>
    </source>
</evidence>
<name>A0A8H5BNM2_9AGAR</name>
<dbReference type="Proteomes" id="UP000567179">
    <property type="component" value="Unassembled WGS sequence"/>
</dbReference>
<accession>A0A8H5BNM2</accession>
<reference evidence="2 3" key="1">
    <citation type="journal article" date="2020" name="ISME J.">
        <title>Uncovering the hidden diversity of litter-decomposition mechanisms in mushroom-forming fungi.</title>
        <authorList>
            <person name="Floudas D."/>
            <person name="Bentzer J."/>
            <person name="Ahren D."/>
            <person name="Johansson T."/>
            <person name="Persson P."/>
            <person name="Tunlid A."/>
        </authorList>
    </citation>
    <scope>NUCLEOTIDE SEQUENCE [LARGE SCALE GENOMIC DNA]</scope>
    <source>
        <strain evidence="2 3">CBS 101986</strain>
    </source>
</reference>
<keyword evidence="3" id="KW-1185">Reference proteome</keyword>
<evidence type="ECO:0008006" key="4">
    <source>
        <dbReference type="Google" id="ProtNLM"/>
    </source>
</evidence>
<feature type="compositionally biased region" description="Acidic residues" evidence="1">
    <location>
        <begin position="521"/>
        <end position="531"/>
    </location>
</feature>
<dbReference type="SUPFAM" id="SSF52047">
    <property type="entry name" value="RNI-like"/>
    <property type="match status" value="1"/>
</dbReference>